<dbReference type="HOGENOM" id="CLU_019411_0_0_1"/>
<proteinExistence type="predicted"/>
<dbReference type="GO" id="GO:0030674">
    <property type="term" value="F:protein-macromolecule adaptor activity"/>
    <property type="evidence" value="ECO:0007669"/>
    <property type="project" value="TreeGrafter"/>
</dbReference>
<feature type="region of interest" description="Disordered" evidence="4">
    <location>
        <begin position="347"/>
        <end position="424"/>
    </location>
</feature>
<dbReference type="GO" id="GO:0005737">
    <property type="term" value="C:cytoplasm"/>
    <property type="evidence" value="ECO:0007669"/>
    <property type="project" value="TreeGrafter"/>
</dbReference>
<dbReference type="CDD" id="cd06890">
    <property type="entry name" value="PX_Bem1p"/>
    <property type="match status" value="1"/>
</dbReference>
<evidence type="ECO:0008006" key="9">
    <source>
        <dbReference type="Google" id="ProtNLM"/>
    </source>
</evidence>
<dbReference type="GeneID" id="8298807"/>
<evidence type="ECO:0000313" key="7">
    <source>
        <dbReference type="EMBL" id="EER32587.1"/>
    </source>
</evidence>
<evidence type="ECO:0000256" key="4">
    <source>
        <dbReference type="SAM" id="MobiDB-lite"/>
    </source>
</evidence>
<dbReference type="SUPFAM" id="SSF50044">
    <property type="entry name" value="SH3-domain"/>
    <property type="match status" value="1"/>
</dbReference>
<dbReference type="PROSITE" id="PS50195">
    <property type="entry name" value="PX"/>
    <property type="match status" value="1"/>
</dbReference>
<dbReference type="Proteomes" id="UP000002037">
    <property type="component" value="Unassembled WGS sequence"/>
</dbReference>
<dbReference type="PROSITE" id="PS50002">
    <property type="entry name" value="SH3"/>
    <property type="match status" value="1"/>
</dbReference>
<dbReference type="VEuPathDB" id="FungiDB:CTRG_04258"/>
<dbReference type="SUPFAM" id="SSF64268">
    <property type="entry name" value="PX domain"/>
    <property type="match status" value="1"/>
</dbReference>
<gene>
    <name evidence="7" type="ORF">CTRG_04258</name>
</gene>
<feature type="compositionally biased region" description="Low complexity" evidence="4">
    <location>
        <begin position="477"/>
        <end position="496"/>
    </location>
</feature>
<protein>
    <recommendedName>
        <fullName evidence="9">SH3 domain-containing protein</fullName>
    </recommendedName>
</protein>
<dbReference type="Gene3D" id="2.30.30.40">
    <property type="entry name" value="SH3 Domains"/>
    <property type="match status" value="1"/>
</dbReference>
<dbReference type="Pfam" id="PF00018">
    <property type="entry name" value="SH3_1"/>
    <property type="match status" value="1"/>
</dbReference>
<accession>C5MDF7</accession>
<reference evidence="7 8" key="1">
    <citation type="journal article" date="2009" name="Nature">
        <title>Evolution of pathogenicity and sexual reproduction in eight Candida genomes.</title>
        <authorList>
            <person name="Butler G."/>
            <person name="Rasmussen M.D."/>
            <person name="Lin M.F."/>
            <person name="Santos M.A."/>
            <person name="Sakthikumar S."/>
            <person name="Munro C.A."/>
            <person name="Rheinbay E."/>
            <person name="Grabherr M."/>
            <person name="Forche A."/>
            <person name="Reedy J.L."/>
            <person name="Agrafioti I."/>
            <person name="Arnaud M.B."/>
            <person name="Bates S."/>
            <person name="Brown A.J."/>
            <person name="Brunke S."/>
            <person name="Costanzo M.C."/>
            <person name="Fitzpatrick D.A."/>
            <person name="de Groot P.W."/>
            <person name="Harris D."/>
            <person name="Hoyer L.L."/>
            <person name="Hube B."/>
            <person name="Klis F.M."/>
            <person name="Kodira C."/>
            <person name="Lennard N."/>
            <person name="Logue M.E."/>
            <person name="Martin R."/>
            <person name="Neiman A.M."/>
            <person name="Nikolaou E."/>
            <person name="Quail M.A."/>
            <person name="Quinn J."/>
            <person name="Santos M.C."/>
            <person name="Schmitzberger F.F."/>
            <person name="Sherlock G."/>
            <person name="Shah P."/>
            <person name="Silverstein K.A."/>
            <person name="Skrzypek M.S."/>
            <person name="Soll D."/>
            <person name="Staggs R."/>
            <person name="Stansfield I."/>
            <person name="Stumpf M.P."/>
            <person name="Sudbery P.E."/>
            <person name="Srikantha T."/>
            <person name="Zeng Q."/>
            <person name="Berman J."/>
            <person name="Berriman M."/>
            <person name="Heitman J."/>
            <person name="Gow N.A."/>
            <person name="Lorenz M.C."/>
            <person name="Birren B.W."/>
            <person name="Kellis M."/>
            <person name="Cuomo C.A."/>
        </authorList>
    </citation>
    <scope>NUCLEOTIDE SEQUENCE [LARGE SCALE GENOMIC DNA]</scope>
    <source>
        <strain evidence="8">ATCC MYA-3404 / T1</strain>
    </source>
</reference>
<feature type="region of interest" description="Disordered" evidence="4">
    <location>
        <begin position="453"/>
        <end position="514"/>
    </location>
</feature>
<keyword evidence="1 3" id="KW-0728">SH3 domain</keyword>
<feature type="compositionally biased region" description="Polar residues" evidence="4">
    <location>
        <begin position="453"/>
        <end position="462"/>
    </location>
</feature>
<dbReference type="GO" id="GO:0030447">
    <property type="term" value="P:filamentous growth"/>
    <property type="evidence" value="ECO:0007669"/>
    <property type="project" value="UniProtKB-ARBA"/>
</dbReference>
<dbReference type="STRING" id="294747.C5MDF7"/>
<dbReference type="EMBL" id="GG692399">
    <property type="protein sequence ID" value="EER32587.1"/>
    <property type="molecule type" value="Genomic_DNA"/>
</dbReference>
<dbReference type="InterPro" id="IPR001683">
    <property type="entry name" value="PX_dom"/>
</dbReference>
<name>C5MDF7_CANTT</name>
<feature type="compositionally biased region" description="Low complexity" evidence="4">
    <location>
        <begin position="355"/>
        <end position="367"/>
    </location>
</feature>
<dbReference type="InterPro" id="IPR051228">
    <property type="entry name" value="NADPH_Oxidase/PX-Domain"/>
</dbReference>
<evidence type="ECO:0000313" key="8">
    <source>
        <dbReference type="Proteomes" id="UP000002037"/>
    </source>
</evidence>
<dbReference type="eggNOG" id="KOG4773">
    <property type="taxonomic scope" value="Eukaryota"/>
</dbReference>
<evidence type="ECO:0000256" key="3">
    <source>
        <dbReference type="PROSITE-ProRule" id="PRU00192"/>
    </source>
</evidence>
<dbReference type="InterPro" id="IPR001452">
    <property type="entry name" value="SH3_domain"/>
</dbReference>
<organism evidence="7 8">
    <name type="scientific">Candida tropicalis (strain ATCC MYA-3404 / T1)</name>
    <name type="common">Yeast</name>
    <dbReference type="NCBI Taxonomy" id="294747"/>
    <lineage>
        <taxon>Eukaryota</taxon>
        <taxon>Fungi</taxon>
        <taxon>Dikarya</taxon>
        <taxon>Ascomycota</taxon>
        <taxon>Saccharomycotina</taxon>
        <taxon>Pichiomycetes</taxon>
        <taxon>Debaryomycetaceae</taxon>
        <taxon>Candida/Lodderomyces clade</taxon>
        <taxon>Candida</taxon>
    </lineage>
</organism>
<dbReference type="PANTHER" id="PTHR15706">
    <property type="entry name" value="SH3 MULTIPLE DOMAIN"/>
    <property type="match status" value="1"/>
</dbReference>
<dbReference type="InterPro" id="IPR036028">
    <property type="entry name" value="SH3-like_dom_sf"/>
</dbReference>
<keyword evidence="2" id="KW-0677">Repeat</keyword>
<dbReference type="RefSeq" id="XP_002549961.1">
    <property type="nucleotide sequence ID" value="XM_002549915.1"/>
</dbReference>
<feature type="compositionally biased region" description="Low complexity" evidence="4">
    <location>
        <begin position="374"/>
        <end position="400"/>
    </location>
</feature>
<dbReference type="Pfam" id="PF00787">
    <property type="entry name" value="PX"/>
    <property type="match status" value="1"/>
</dbReference>
<dbReference type="GO" id="GO:0035091">
    <property type="term" value="F:phosphatidylinositol binding"/>
    <property type="evidence" value="ECO:0007669"/>
    <property type="project" value="InterPro"/>
</dbReference>
<sequence>MSKINQSPGSSTAILDNLPIRSLTISQPKTKDEVSTDLKCNVILVTKYPFTAESENELSVKKGDILKLLDRLNNGWLLVKFIDRVQSPGLIPATYVDIAVNDPLNPITLNWLQCIQSNDKNIVDELSYLDLQFNKVEAKFMTINNKPYPIQASISNFLLYNERYWYRLDIEYSDKSKSYICRYYQDFYNLHISLLDLMDRIASKSDIDIKNLKLPKLPEPIPTTKSKEEGELIAMLLKRCNDLNVYINKLMLNKYYQTSSELIDWLELKDLPGFTVQDISEIEDLSNSEINEKILPGSINVIKNYREKLEEQEQLEKQKEFDEFKQEKLPERTKSKNIYNHYQQAAHALSHSTSIRKGSVSSARSSSNPTTAHNSLIGSNNNTGNGNTTNESSPTSSSSSPILDVQNRTSSSDPNYILGSPPLSKQRITIPNYPIIQSTPTPPLPQLNSPKLINTTMSSPKLNYSPKPGFSPRIKPVSKFSSPNISSNSPKSSPLSQYQPSFPSIPCQPGSNTTNQNKHQFIKCKIVETNGDIVALKLDKSQIKCVQDLKNLIRLKINYKSLFIKLPNLNNFENIDIVNFNIIEFLRFNDKVYLKIT</sequence>
<dbReference type="GO" id="GO:0043332">
    <property type="term" value="C:mating projection tip"/>
    <property type="evidence" value="ECO:0007669"/>
    <property type="project" value="TreeGrafter"/>
</dbReference>
<evidence type="ECO:0000259" key="5">
    <source>
        <dbReference type="PROSITE" id="PS50002"/>
    </source>
</evidence>
<dbReference type="Gene3D" id="3.30.1520.10">
    <property type="entry name" value="Phox-like domain"/>
    <property type="match status" value="1"/>
</dbReference>
<evidence type="ECO:0000256" key="1">
    <source>
        <dbReference type="ARBA" id="ARBA00022443"/>
    </source>
</evidence>
<feature type="domain" description="PX" evidence="6">
    <location>
        <begin position="144"/>
        <end position="273"/>
    </location>
</feature>
<dbReference type="GO" id="GO:0000747">
    <property type="term" value="P:conjugation with cellular fusion"/>
    <property type="evidence" value="ECO:0007669"/>
    <property type="project" value="TreeGrafter"/>
</dbReference>
<dbReference type="PANTHER" id="PTHR15706:SF2">
    <property type="entry name" value="SH3 AND PX DOMAIN-CONTAINING PROTEIN 2A"/>
    <property type="match status" value="1"/>
</dbReference>
<dbReference type="InterPro" id="IPR035550">
    <property type="entry name" value="Bem1/Scd2_PX"/>
</dbReference>
<dbReference type="SMART" id="SM00326">
    <property type="entry name" value="SH3"/>
    <property type="match status" value="1"/>
</dbReference>
<feature type="domain" description="SH3" evidence="5">
    <location>
        <begin position="39"/>
        <end position="101"/>
    </location>
</feature>
<dbReference type="AlphaFoldDB" id="C5MDF7"/>
<dbReference type="SMART" id="SM00312">
    <property type="entry name" value="PX"/>
    <property type="match status" value="1"/>
</dbReference>
<keyword evidence="8" id="KW-1185">Reference proteome</keyword>
<dbReference type="InterPro" id="IPR036871">
    <property type="entry name" value="PX_dom_sf"/>
</dbReference>
<dbReference type="OrthoDB" id="548867at2759"/>
<evidence type="ECO:0000259" key="6">
    <source>
        <dbReference type="PROSITE" id="PS50195"/>
    </source>
</evidence>
<evidence type="ECO:0000256" key="2">
    <source>
        <dbReference type="ARBA" id="ARBA00022737"/>
    </source>
</evidence>
<dbReference type="KEGG" id="ctp:CTRG_04258"/>